<comment type="caution">
    <text evidence="2">The sequence shown here is derived from an EMBL/GenBank/DDBJ whole genome shotgun (WGS) entry which is preliminary data.</text>
</comment>
<accession>A0A176W152</accession>
<reference evidence="2" key="1">
    <citation type="submission" date="2016-03" db="EMBL/GenBank/DDBJ databases">
        <title>Mechanisms controlling the formation of the plant cell surface in tip-growing cells are functionally conserved among land plants.</title>
        <authorList>
            <person name="Honkanen S."/>
            <person name="Jones V.A."/>
            <person name="Morieri G."/>
            <person name="Champion C."/>
            <person name="Hetherington A.J."/>
            <person name="Kelly S."/>
            <person name="Saint-Marcoux D."/>
            <person name="Proust H."/>
            <person name="Prescott H."/>
            <person name="Dolan L."/>
        </authorList>
    </citation>
    <scope>NUCLEOTIDE SEQUENCE [LARGE SCALE GENOMIC DNA]</scope>
    <source>
        <tissue evidence="2">Whole gametophyte</tissue>
    </source>
</reference>
<feature type="region of interest" description="Disordered" evidence="1">
    <location>
        <begin position="177"/>
        <end position="206"/>
    </location>
</feature>
<dbReference type="EMBL" id="LVLJ01002100">
    <property type="protein sequence ID" value="OAE26794.1"/>
    <property type="molecule type" value="Genomic_DNA"/>
</dbReference>
<name>A0A176W152_MARPO</name>
<protein>
    <submittedName>
        <fullName evidence="2">Uncharacterized protein</fullName>
    </submittedName>
</protein>
<evidence type="ECO:0000256" key="1">
    <source>
        <dbReference type="SAM" id="MobiDB-lite"/>
    </source>
</evidence>
<keyword evidence="3" id="KW-1185">Reference proteome</keyword>
<organism evidence="2 3">
    <name type="scientific">Marchantia polymorpha subsp. ruderalis</name>
    <dbReference type="NCBI Taxonomy" id="1480154"/>
    <lineage>
        <taxon>Eukaryota</taxon>
        <taxon>Viridiplantae</taxon>
        <taxon>Streptophyta</taxon>
        <taxon>Embryophyta</taxon>
        <taxon>Marchantiophyta</taxon>
        <taxon>Marchantiopsida</taxon>
        <taxon>Marchantiidae</taxon>
        <taxon>Marchantiales</taxon>
        <taxon>Marchantiaceae</taxon>
        <taxon>Marchantia</taxon>
    </lineage>
</organism>
<dbReference type="AlphaFoldDB" id="A0A176W152"/>
<feature type="region of interest" description="Disordered" evidence="1">
    <location>
        <begin position="49"/>
        <end position="136"/>
    </location>
</feature>
<gene>
    <name evidence="2" type="ORF">AXG93_2097s1020</name>
</gene>
<proteinExistence type="predicted"/>
<feature type="compositionally biased region" description="Acidic residues" evidence="1">
    <location>
        <begin position="76"/>
        <end position="92"/>
    </location>
</feature>
<evidence type="ECO:0000313" key="3">
    <source>
        <dbReference type="Proteomes" id="UP000077202"/>
    </source>
</evidence>
<feature type="compositionally biased region" description="Basic residues" evidence="1">
    <location>
        <begin position="98"/>
        <end position="109"/>
    </location>
</feature>
<sequence length="229" mass="25877">MEMEMEMEKGREGGGELFKTWRAHVISWHGTRYAKRRYCFVPASACLPAQHRSSSSSSARGISEGKQARADGEAAAPEEEGEEEEEEEEGGEEQQWQQKKRRRRRKGKEKGREGGWNGEEWDGMKRGKKLSNSNGWTIGTTWVQKVRARRERGSEGLSACVYVSVWKDLLEEQQQLLKQASQRTSKRSSEQARASELQQNGGSQHLKVRGCELQKNLIIHAAPPPPTPG</sequence>
<evidence type="ECO:0000313" key="2">
    <source>
        <dbReference type="EMBL" id="OAE26794.1"/>
    </source>
</evidence>
<dbReference type="Proteomes" id="UP000077202">
    <property type="component" value="Unassembled WGS sequence"/>
</dbReference>